<gene>
    <name evidence="2" type="ORF">NG895_00810</name>
</gene>
<dbReference type="Pfam" id="PF20221">
    <property type="entry name" value="DUF6580"/>
    <property type="match status" value="1"/>
</dbReference>
<reference evidence="2" key="1">
    <citation type="submission" date="2022-06" db="EMBL/GenBank/DDBJ databases">
        <title>Aeoliella straminimaris, a novel planctomycete from sediments.</title>
        <authorList>
            <person name="Vitorino I.R."/>
            <person name="Lage O.M."/>
        </authorList>
    </citation>
    <scope>NUCLEOTIDE SEQUENCE</scope>
    <source>
        <strain evidence="2">ICT_H6.2</strain>
    </source>
</reference>
<evidence type="ECO:0000256" key="1">
    <source>
        <dbReference type="SAM" id="Phobius"/>
    </source>
</evidence>
<accession>A0A9X2F5A1</accession>
<evidence type="ECO:0000313" key="2">
    <source>
        <dbReference type="EMBL" id="MCO6042435.1"/>
    </source>
</evidence>
<dbReference type="InterPro" id="IPR046487">
    <property type="entry name" value="DUF6580"/>
</dbReference>
<proteinExistence type="predicted"/>
<keyword evidence="1" id="KW-1133">Transmembrane helix</keyword>
<feature type="transmembrane region" description="Helical" evidence="1">
    <location>
        <begin position="12"/>
        <end position="28"/>
    </location>
</feature>
<feature type="transmembrane region" description="Helical" evidence="1">
    <location>
        <begin position="139"/>
        <end position="158"/>
    </location>
</feature>
<sequence>MRRFLQLNSDHLVFVLLVVIAVVGRMGRPDWNFTPVAATALFAGFYFRNRLIAAMVPLAALAISDFAEPVHSSRWVMATVWAAMLLPAVLGPWLRSSQTKLQAITRGTVGALAPSALFFLTTNFAVWAVDALGGSNMLYSSNLTGLAACYAAGIPFYAKMIAGDLFYMSLLFGAYALVTSATRQPASTQPSL</sequence>
<keyword evidence="3" id="KW-1185">Reference proteome</keyword>
<keyword evidence="1" id="KW-0472">Membrane</keyword>
<feature type="transmembrane region" description="Helical" evidence="1">
    <location>
        <begin position="107"/>
        <end position="127"/>
    </location>
</feature>
<dbReference type="Proteomes" id="UP001155241">
    <property type="component" value="Unassembled WGS sequence"/>
</dbReference>
<dbReference type="AlphaFoldDB" id="A0A9X2F5A1"/>
<feature type="transmembrane region" description="Helical" evidence="1">
    <location>
        <begin position="165"/>
        <end position="182"/>
    </location>
</feature>
<dbReference type="RefSeq" id="WP_252850535.1">
    <property type="nucleotide sequence ID" value="NZ_JAMXLR010000003.1"/>
</dbReference>
<dbReference type="EMBL" id="JAMXLR010000003">
    <property type="protein sequence ID" value="MCO6042435.1"/>
    <property type="molecule type" value="Genomic_DNA"/>
</dbReference>
<name>A0A9X2F5A1_9BACT</name>
<organism evidence="2 3">
    <name type="scientific">Aeoliella straminimaris</name>
    <dbReference type="NCBI Taxonomy" id="2954799"/>
    <lineage>
        <taxon>Bacteria</taxon>
        <taxon>Pseudomonadati</taxon>
        <taxon>Planctomycetota</taxon>
        <taxon>Planctomycetia</taxon>
        <taxon>Pirellulales</taxon>
        <taxon>Lacipirellulaceae</taxon>
        <taxon>Aeoliella</taxon>
    </lineage>
</organism>
<evidence type="ECO:0000313" key="3">
    <source>
        <dbReference type="Proteomes" id="UP001155241"/>
    </source>
</evidence>
<keyword evidence="1" id="KW-0812">Transmembrane</keyword>
<feature type="transmembrane region" description="Helical" evidence="1">
    <location>
        <begin position="75"/>
        <end position="95"/>
    </location>
</feature>
<protein>
    <submittedName>
        <fullName evidence="2">Uncharacterized protein</fullName>
    </submittedName>
</protein>
<comment type="caution">
    <text evidence="2">The sequence shown here is derived from an EMBL/GenBank/DDBJ whole genome shotgun (WGS) entry which is preliminary data.</text>
</comment>